<reference evidence="1" key="1">
    <citation type="journal article" date="2020" name="Nature">
        <title>Giant virus diversity and host interactions through global metagenomics.</title>
        <authorList>
            <person name="Schulz F."/>
            <person name="Roux S."/>
            <person name="Paez-Espino D."/>
            <person name="Jungbluth S."/>
            <person name="Walsh D.A."/>
            <person name="Denef V.J."/>
            <person name="McMahon K.D."/>
            <person name="Konstantinidis K.T."/>
            <person name="Eloe-Fadrosh E.A."/>
            <person name="Kyrpides N.C."/>
            <person name="Woyke T."/>
        </authorList>
    </citation>
    <scope>NUCLEOTIDE SEQUENCE</scope>
    <source>
        <strain evidence="1">GVMAG-M-3300020185-18</strain>
    </source>
</reference>
<name>A0A6C0C2S0_9ZZZZ</name>
<accession>A0A6C0C2S0</accession>
<sequence length="93" mass="10552">MSYPVIAAAATAAAITYRYFTRPAAVQAQPINYDADTEVDIYADCPKASFPYDKDYYLASDRFAQFIDETIASNKREQDRELSEFGQYANIEK</sequence>
<dbReference type="EMBL" id="MN739319">
    <property type="protein sequence ID" value="QHS98602.1"/>
    <property type="molecule type" value="Genomic_DNA"/>
</dbReference>
<proteinExistence type="predicted"/>
<dbReference type="AlphaFoldDB" id="A0A6C0C2S0"/>
<organism evidence="1">
    <name type="scientific">viral metagenome</name>
    <dbReference type="NCBI Taxonomy" id="1070528"/>
    <lineage>
        <taxon>unclassified sequences</taxon>
        <taxon>metagenomes</taxon>
        <taxon>organismal metagenomes</taxon>
    </lineage>
</organism>
<evidence type="ECO:0000313" key="1">
    <source>
        <dbReference type="EMBL" id="QHS98602.1"/>
    </source>
</evidence>
<protein>
    <submittedName>
        <fullName evidence="1">Uncharacterized protein</fullName>
    </submittedName>
</protein>